<organism evidence="1 2">
    <name type="scientific">Amycolatopsis endophytica</name>
    <dbReference type="NCBI Taxonomy" id="860233"/>
    <lineage>
        <taxon>Bacteria</taxon>
        <taxon>Bacillati</taxon>
        <taxon>Actinomycetota</taxon>
        <taxon>Actinomycetes</taxon>
        <taxon>Pseudonocardiales</taxon>
        <taxon>Pseudonocardiaceae</taxon>
        <taxon>Amycolatopsis</taxon>
    </lineage>
</organism>
<dbReference type="EMBL" id="JACCFK010000001">
    <property type="protein sequence ID" value="NYI89627.1"/>
    <property type="molecule type" value="Genomic_DNA"/>
</dbReference>
<protein>
    <submittedName>
        <fullName evidence="1">Uncharacterized protein</fullName>
    </submittedName>
</protein>
<keyword evidence="2" id="KW-1185">Reference proteome</keyword>
<sequence length="53" mass="5707">MQVTQDLSPVMQAAGVPAEQQNATMTMRYHDWGAPVNVAAPPADQVGELKTVR</sequence>
<dbReference type="Gene3D" id="2.50.20.20">
    <property type="match status" value="1"/>
</dbReference>
<comment type="caution">
    <text evidence="1">The sequence shown here is derived from an EMBL/GenBank/DDBJ whole genome shotgun (WGS) entry which is preliminary data.</text>
</comment>
<dbReference type="AlphaFoldDB" id="A0A853B489"/>
<name>A0A853B489_9PSEU</name>
<accession>A0A853B489</accession>
<reference evidence="1 2" key="1">
    <citation type="submission" date="2020-07" db="EMBL/GenBank/DDBJ databases">
        <title>Sequencing the genomes of 1000 actinobacteria strains.</title>
        <authorList>
            <person name="Klenk H.-P."/>
        </authorList>
    </citation>
    <scope>NUCLEOTIDE SEQUENCE [LARGE SCALE GENOMIC DNA]</scope>
    <source>
        <strain evidence="1 2">DSM 104006</strain>
    </source>
</reference>
<proteinExistence type="predicted"/>
<dbReference type="Proteomes" id="UP000549616">
    <property type="component" value="Unassembled WGS sequence"/>
</dbReference>
<gene>
    <name evidence="1" type="ORF">HNR02_002950</name>
</gene>
<evidence type="ECO:0000313" key="1">
    <source>
        <dbReference type="EMBL" id="NYI89627.1"/>
    </source>
</evidence>
<evidence type="ECO:0000313" key="2">
    <source>
        <dbReference type="Proteomes" id="UP000549616"/>
    </source>
</evidence>